<organism evidence="7 8">
    <name type="scientific">Streptococcus pseudoporcinus</name>
    <dbReference type="NCBI Taxonomy" id="361101"/>
    <lineage>
        <taxon>Bacteria</taxon>
        <taxon>Bacillati</taxon>
        <taxon>Bacillota</taxon>
        <taxon>Bacilli</taxon>
        <taxon>Lactobacillales</taxon>
        <taxon>Streptococcaceae</taxon>
        <taxon>Streptococcus</taxon>
    </lineage>
</organism>
<dbReference type="NCBIfam" id="TIGR00005">
    <property type="entry name" value="rluA_subfam"/>
    <property type="match status" value="1"/>
</dbReference>
<evidence type="ECO:0000256" key="5">
    <source>
        <dbReference type="RuleBase" id="RU362028"/>
    </source>
</evidence>
<dbReference type="InterPro" id="IPR050188">
    <property type="entry name" value="RluA_PseudoU_synthase"/>
</dbReference>
<evidence type="ECO:0000256" key="3">
    <source>
        <dbReference type="ARBA" id="ARBA00023235"/>
    </source>
</evidence>
<proteinExistence type="inferred from homology"/>
<dbReference type="GO" id="GO:0000455">
    <property type="term" value="P:enzyme-directed rRNA pseudouridine synthesis"/>
    <property type="evidence" value="ECO:0007669"/>
    <property type="project" value="TreeGrafter"/>
</dbReference>
<evidence type="ECO:0000313" key="7">
    <source>
        <dbReference type="EMBL" id="VTS25592.1"/>
    </source>
</evidence>
<dbReference type="CDD" id="cd02869">
    <property type="entry name" value="PseudoU_synth_RluA_like"/>
    <property type="match status" value="1"/>
</dbReference>
<dbReference type="SUPFAM" id="SSF55120">
    <property type="entry name" value="Pseudouridine synthase"/>
    <property type="match status" value="1"/>
</dbReference>
<evidence type="ECO:0000256" key="1">
    <source>
        <dbReference type="ARBA" id="ARBA00000073"/>
    </source>
</evidence>
<dbReference type="GO" id="GO:0140098">
    <property type="term" value="F:catalytic activity, acting on RNA"/>
    <property type="evidence" value="ECO:0007669"/>
    <property type="project" value="UniProtKB-ARBA"/>
</dbReference>
<dbReference type="Proteomes" id="UP000394068">
    <property type="component" value="Unassembled WGS sequence"/>
</dbReference>
<accession>A0A4U9YGY5</accession>
<dbReference type="RefSeq" id="WP_077322633.1">
    <property type="nucleotide sequence ID" value="NZ_CABEHT010000001.1"/>
</dbReference>
<dbReference type="GO" id="GO:0009982">
    <property type="term" value="F:pseudouridine synthase activity"/>
    <property type="evidence" value="ECO:0007669"/>
    <property type="project" value="InterPro"/>
</dbReference>
<evidence type="ECO:0000259" key="6">
    <source>
        <dbReference type="Pfam" id="PF00849"/>
    </source>
</evidence>
<comment type="catalytic activity">
    <reaction evidence="1 5">
        <text>a uridine in RNA = a pseudouridine in RNA</text>
        <dbReference type="Rhea" id="RHEA:48348"/>
        <dbReference type="Rhea" id="RHEA-COMP:12068"/>
        <dbReference type="Rhea" id="RHEA-COMP:12069"/>
        <dbReference type="ChEBI" id="CHEBI:65314"/>
        <dbReference type="ChEBI" id="CHEBI:65315"/>
    </reaction>
</comment>
<dbReference type="Gene3D" id="3.30.2350.10">
    <property type="entry name" value="Pseudouridine synthase"/>
    <property type="match status" value="1"/>
</dbReference>
<dbReference type="EC" id="5.4.99.-" evidence="5"/>
<name>A0A4U9YGY5_9STRE</name>
<gene>
    <name evidence="7" type="primary">rluC</name>
    <name evidence="7" type="ORF">NCTC5386_02068</name>
</gene>
<evidence type="ECO:0000256" key="2">
    <source>
        <dbReference type="ARBA" id="ARBA00010876"/>
    </source>
</evidence>
<dbReference type="InterPro" id="IPR006225">
    <property type="entry name" value="PsdUridine_synth_RluC/D"/>
</dbReference>
<dbReference type="PROSITE" id="PS01129">
    <property type="entry name" value="PSI_RLU"/>
    <property type="match status" value="1"/>
</dbReference>
<evidence type="ECO:0000313" key="8">
    <source>
        <dbReference type="Proteomes" id="UP000394068"/>
    </source>
</evidence>
<dbReference type="InterPro" id="IPR020103">
    <property type="entry name" value="PsdUridine_synth_cat_dom_sf"/>
</dbReference>
<sequence length="296" mass="34260">MKIQANSLGGFTVTFINPYSQMTVKELLETKLLIPRKIRHFLRTKKHLLINQQLVTWQDLVTKGDEISLSFDSDDYPQKRIPFGNPELVECLYQDSHLIVVNKPEGMKTHGNEPNELALLNHVSAFVGQACYIIHRLDMETSGAIIFAKNPFILPIMNRLLEDREIGRNYWALIDGVIENKDTALQFPIGRHRHDRRKRVVDLKHGQKAITQVKCLKRYRQQLSLVDCSLKTGRTHQIRVHLSYIGHPIIGDPLYCQRTTTQRLMLHAHQLYFKHPLTLETIRVDAKSETFEKGLP</sequence>
<keyword evidence="3 5" id="KW-0413">Isomerase</keyword>
<dbReference type="InterPro" id="IPR006224">
    <property type="entry name" value="PsdUridine_synth_RluA-like_CS"/>
</dbReference>
<comment type="similarity">
    <text evidence="2 5">Belongs to the pseudouridine synthase RluA family.</text>
</comment>
<evidence type="ECO:0000256" key="4">
    <source>
        <dbReference type="PIRSR" id="PIRSR606225-1"/>
    </source>
</evidence>
<dbReference type="PANTHER" id="PTHR21600">
    <property type="entry name" value="MITOCHONDRIAL RNA PSEUDOURIDINE SYNTHASE"/>
    <property type="match status" value="1"/>
</dbReference>
<reference evidence="7 8" key="1">
    <citation type="submission" date="2019-05" db="EMBL/GenBank/DDBJ databases">
        <authorList>
            <consortium name="Pathogen Informatics"/>
        </authorList>
    </citation>
    <scope>NUCLEOTIDE SEQUENCE [LARGE SCALE GENOMIC DNA]</scope>
    <source>
        <strain evidence="7 8">NCTC5386</strain>
    </source>
</reference>
<dbReference type="PANTHER" id="PTHR21600:SF44">
    <property type="entry name" value="RIBOSOMAL LARGE SUBUNIT PSEUDOURIDINE SYNTHASE D"/>
    <property type="match status" value="1"/>
</dbReference>
<feature type="domain" description="Pseudouridine synthase RsuA/RluA-like" evidence="6">
    <location>
        <begin position="97"/>
        <end position="243"/>
    </location>
</feature>
<dbReference type="InterPro" id="IPR006145">
    <property type="entry name" value="PsdUridine_synth_RsuA/RluA"/>
</dbReference>
<protein>
    <recommendedName>
        <fullName evidence="5">Pseudouridine synthase</fullName>
        <ecNumber evidence="5">5.4.99.-</ecNumber>
    </recommendedName>
</protein>
<dbReference type="Pfam" id="PF00849">
    <property type="entry name" value="PseudoU_synth_2"/>
    <property type="match status" value="1"/>
</dbReference>
<dbReference type="GO" id="GO:0003723">
    <property type="term" value="F:RNA binding"/>
    <property type="evidence" value="ECO:0007669"/>
    <property type="project" value="InterPro"/>
</dbReference>
<feature type="active site" evidence="4">
    <location>
        <position position="138"/>
    </location>
</feature>
<dbReference type="AlphaFoldDB" id="A0A4U9YGY5"/>
<comment type="function">
    <text evidence="5">Responsible for synthesis of pseudouridine from uracil.</text>
</comment>
<dbReference type="EMBL" id="CABEHT010000001">
    <property type="protein sequence ID" value="VTS25592.1"/>
    <property type="molecule type" value="Genomic_DNA"/>
</dbReference>